<keyword evidence="4" id="KW-0472">Membrane</keyword>
<proteinExistence type="predicted"/>
<evidence type="ECO:0000256" key="3">
    <source>
        <dbReference type="ARBA" id="ARBA00022989"/>
    </source>
</evidence>
<keyword evidence="3" id="KW-1133">Transmembrane helix</keyword>
<organism evidence="6 7">
    <name type="scientific">Phyllobacterium pellucidum</name>
    <dbReference type="NCBI Taxonomy" id="2740464"/>
    <lineage>
        <taxon>Bacteria</taxon>
        <taxon>Pseudomonadati</taxon>
        <taxon>Pseudomonadota</taxon>
        <taxon>Alphaproteobacteria</taxon>
        <taxon>Hyphomicrobiales</taxon>
        <taxon>Phyllobacteriaceae</taxon>
        <taxon>Phyllobacterium</taxon>
    </lineage>
</organism>
<comment type="subcellular location">
    <subcellularLocation>
        <location evidence="1">Endomembrane system</location>
        <topology evidence="1">Multi-pass membrane protein</topology>
    </subcellularLocation>
</comment>
<feature type="domain" description="DUF1232" evidence="5">
    <location>
        <begin position="32"/>
        <end position="67"/>
    </location>
</feature>
<gene>
    <name evidence="6" type="ORF">HQ945_13400</name>
</gene>
<protein>
    <submittedName>
        <fullName evidence="6">DUF1232 domain-containing protein</fullName>
    </submittedName>
</protein>
<reference evidence="6 7" key="1">
    <citation type="submission" date="2020-05" db="EMBL/GenBank/DDBJ databases">
        <authorList>
            <person name="Kim M.K."/>
        </authorList>
    </citation>
    <scope>NUCLEOTIDE SEQUENCE [LARGE SCALE GENOMIC DNA]</scope>
    <source>
        <strain evidence="6 7">BT25</strain>
    </source>
</reference>
<comment type="caution">
    <text evidence="6">The sequence shown here is derived from an EMBL/GenBank/DDBJ whole genome shotgun (WGS) entry which is preliminary data.</text>
</comment>
<dbReference type="Proteomes" id="UP000550508">
    <property type="component" value="Unassembled WGS sequence"/>
</dbReference>
<dbReference type="Pfam" id="PF06803">
    <property type="entry name" value="DUF1232"/>
    <property type="match status" value="1"/>
</dbReference>
<evidence type="ECO:0000259" key="5">
    <source>
        <dbReference type="Pfam" id="PF06803"/>
    </source>
</evidence>
<keyword evidence="7" id="KW-1185">Reference proteome</keyword>
<dbReference type="GO" id="GO:0012505">
    <property type="term" value="C:endomembrane system"/>
    <property type="evidence" value="ECO:0007669"/>
    <property type="project" value="UniProtKB-SubCell"/>
</dbReference>
<sequence>MLADVKLWARRIKRDIVALWIAARDPRTPLLAKFVAGAVAAYALSPIDLIPDFIPVLGYLNDLLIVPAGILIAVALIPPALMEEFHDDATGREGLAPSSAFHSRFSISTPNSSRRTIFSAGLKRCRIFGAYGAPCRNRTSTPLGT</sequence>
<dbReference type="InterPro" id="IPR010652">
    <property type="entry name" value="DUF1232"/>
</dbReference>
<evidence type="ECO:0000256" key="1">
    <source>
        <dbReference type="ARBA" id="ARBA00004127"/>
    </source>
</evidence>
<evidence type="ECO:0000313" key="7">
    <source>
        <dbReference type="Proteomes" id="UP000550508"/>
    </source>
</evidence>
<evidence type="ECO:0000313" key="6">
    <source>
        <dbReference type="EMBL" id="NTS32253.1"/>
    </source>
</evidence>
<keyword evidence="2" id="KW-0812">Transmembrane</keyword>
<dbReference type="EMBL" id="JABUMX010000003">
    <property type="protein sequence ID" value="NTS32253.1"/>
    <property type="molecule type" value="Genomic_DNA"/>
</dbReference>
<dbReference type="AlphaFoldDB" id="A0A849VWP5"/>
<name>A0A849VWP5_9HYPH</name>
<evidence type="ECO:0000256" key="2">
    <source>
        <dbReference type="ARBA" id="ARBA00022692"/>
    </source>
</evidence>
<evidence type="ECO:0000256" key="4">
    <source>
        <dbReference type="ARBA" id="ARBA00023136"/>
    </source>
</evidence>
<accession>A0A849VWP5</accession>